<dbReference type="Gene3D" id="3.40.1440.60">
    <property type="entry name" value="PriA, 3(prime) DNA-binding domain"/>
    <property type="match status" value="1"/>
</dbReference>
<organism evidence="2">
    <name type="scientific">hydrothermal vent metagenome</name>
    <dbReference type="NCBI Taxonomy" id="652676"/>
    <lineage>
        <taxon>unclassified sequences</taxon>
        <taxon>metagenomes</taxon>
        <taxon>ecological metagenomes</taxon>
    </lineage>
</organism>
<name>A0A3B0T2E9_9ZZZZ</name>
<sequence length="161" mass="18085">MTNDEPRFAAYSMNMNRVRILLLNAALGPLDYRVPETMDVEFGSIVMAPLGPRKVPGVVWEAESFPTEEIDAKKLRPLLDVRDVPPIAAPLRRLIEWTASYYFASPASVLRMVLSSGAAFSDNRPIIEYRLNENIPDRLTPQREQALKKLTDVQGTISELA</sequence>
<protein>
    <submittedName>
        <fullName evidence="2">Helicase PriA essential for oriC/DnaA-independent DNA replication</fullName>
    </submittedName>
</protein>
<evidence type="ECO:0000259" key="1">
    <source>
        <dbReference type="Pfam" id="PF17764"/>
    </source>
</evidence>
<keyword evidence="2" id="KW-0067">ATP-binding</keyword>
<dbReference type="EMBL" id="UOEF01000319">
    <property type="protein sequence ID" value="VAW01126.1"/>
    <property type="molecule type" value="Genomic_DNA"/>
</dbReference>
<dbReference type="Pfam" id="PF17764">
    <property type="entry name" value="PriA_3primeBD"/>
    <property type="match status" value="1"/>
</dbReference>
<gene>
    <name evidence="2" type="ORF">MNBD_ALPHA04-861</name>
</gene>
<dbReference type="InterPro" id="IPR041222">
    <property type="entry name" value="PriA_3primeBD"/>
</dbReference>
<dbReference type="GO" id="GO:0004386">
    <property type="term" value="F:helicase activity"/>
    <property type="evidence" value="ECO:0007669"/>
    <property type="project" value="UniProtKB-KW"/>
</dbReference>
<proteinExistence type="predicted"/>
<keyword evidence="2" id="KW-0378">Hydrolase</keyword>
<feature type="non-terminal residue" evidence="2">
    <location>
        <position position="161"/>
    </location>
</feature>
<dbReference type="InterPro" id="IPR042115">
    <property type="entry name" value="PriA_3primeBD_sf"/>
</dbReference>
<dbReference type="GO" id="GO:0003677">
    <property type="term" value="F:DNA binding"/>
    <property type="evidence" value="ECO:0007669"/>
    <property type="project" value="InterPro"/>
</dbReference>
<reference evidence="2" key="1">
    <citation type="submission" date="2018-06" db="EMBL/GenBank/DDBJ databases">
        <authorList>
            <person name="Zhirakovskaya E."/>
        </authorList>
    </citation>
    <scope>NUCLEOTIDE SEQUENCE</scope>
</reference>
<accession>A0A3B0T2E9</accession>
<dbReference type="AlphaFoldDB" id="A0A3B0T2E9"/>
<keyword evidence="2" id="KW-0347">Helicase</keyword>
<keyword evidence="2" id="KW-0547">Nucleotide-binding</keyword>
<feature type="domain" description="Primosomal protein N' 3' DNA-binding" evidence="1">
    <location>
        <begin position="25"/>
        <end position="114"/>
    </location>
</feature>
<evidence type="ECO:0000313" key="2">
    <source>
        <dbReference type="EMBL" id="VAW01126.1"/>
    </source>
</evidence>